<sequence length="73" mass="8432">MNAYRKVFLGILVLPFVLGGYGFSVFWFLNRLFPSMGNDGLAFLTTFSLLSVLFLIYINLNTEEEAKEDEWEI</sequence>
<organism evidence="2 3">
    <name type="scientific">Salipaludibacillus agaradhaerens</name>
    <name type="common">Bacillus agaradhaerens</name>
    <dbReference type="NCBI Taxonomy" id="76935"/>
    <lineage>
        <taxon>Bacteria</taxon>
        <taxon>Bacillati</taxon>
        <taxon>Bacillota</taxon>
        <taxon>Bacilli</taxon>
        <taxon>Bacillales</taxon>
        <taxon>Bacillaceae</taxon>
    </lineage>
</organism>
<evidence type="ECO:0000313" key="2">
    <source>
        <dbReference type="EMBL" id="MCR6096882.1"/>
    </source>
</evidence>
<keyword evidence="3" id="KW-1185">Reference proteome</keyword>
<keyword evidence="1" id="KW-0472">Membrane</keyword>
<dbReference type="AlphaFoldDB" id="A0A9Q4B2N8"/>
<dbReference type="RefSeq" id="WP_257821369.1">
    <property type="nucleotide sequence ID" value="NZ_JABXYM010000001.1"/>
</dbReference>
<reference evidence="2" key="1">
    <citation type="submission" date="2020-06" db="EMBL/GenBank/DDBJ databases">
        <title>Insight into the genomes of haloalkaliphilic bacilli from Kenyan soda lakes.</title>
        <authorList>
            <person name="Mwirichia R."/>
            <person name="Villamizar G.C."/>
            <person name="Poehlein A."/>
            <person name="Mugweru J."/>
            <person name="Kipnyargis A."/>
            <person name="Kiplimo D."/>
            <person name="Orwa P."/>
            <person name="Daniel R."/>
        </authorList>
    </citation>
    <scope>NUCLEOTIDE SEQUENCE</scope>
    <source>
        <strain evidence="2">B1096_S55</strain>
    </source>
</reference>
<dbReference type="EMBL" id="JABXYM010000001">
    <property type="protein sequence ID" value="MCR6096882.1"/>
    <property type="molecule type" value="Genomic_DNA"/>
</dbReference>
<proteinExistence type="predicted"/>
<accession>A0A9Q4B2N8</accession>
<feature type="transmembrane region" description="Helical" evidence="1">
    <location>
        <begin position="7"/>
        <end position="29"/>
    </location>
</feature>
<comment type="caution">
    <text evidence="2">The sequence shown here is derived from an EMBL/GenBank/DDBJ whole genome shotgun (WGS) entry which is preliminary data.</text>
</comment>
<evidence type="ECO:0000256" key="1">
    <source>
        <dbReference type="SAM" id="Phobius"/>
    </source>
</evidence>
<feature type="transmembrane region" description="Helical" evidence="1">
    <location>
        <begin position="41"/>
        <end position="60"/>
    </location>
</feature>
<dbReference type="Proteomes" id="UP001057753">
    <property type="component" value="Unassembled WGS sequence"/>
</dbReference>
<keyword evidence="1" id="KW-1133">Transmembrane helix</keyword>
<name>A0A9Q4B2N8_SALAG</name>
<gene>
    <name evidence="2" type="ORF">HXA33_09970</name>
</gene>
<evidence type="ECO:0000313" key="3">
    <source>
        <dbReference type="Proteomes" id="UP001057753"/>
    </source>
</evidence>
<protein>
    <submittedName>
        <fullName evidence="2">Uncharacterized protein</fullName>
    </submittedName>
</protein>
<keyword evidence="1" id="KW-0812">Transmembrane</keyword>